<evidence type="ECO:0000256" key="3">
    <source>
        <dbReference type="SAM" id="Phobius"/>
    </source>
</evidence>
<gene>
    <name evidence="4" type="ORF">J2S77_002058</name>
</gene>
<name>A0ABT9VGG6_9BACI</name>
<dbReference type="SUPFAM" id="SSF50494">
    <property type="entry name" value="Trypsin-like serine proteases"/>
    <property type="match status" value="1"/>
</dbReference>
<dbReference type="InterPro" id="IPR001940">
    <property type="entry name" value="Peptidase_S1C"/>
</dbReference>
<evidence type="ECO:0000256" key="2">
    <source>
        <dbReference type="SAM" id="Coils"/>
    </source>
</evidence>
<dbReference type="EMBL" id="JAUSTQ010000008">
    <property type="protein sequence ID" value="MDQ0160057.1"/>
    <property type="molecule type" value="Genomic_DNA"/>
</dbReference>
<keyword evidence="1" id="KW-0378">Hydrolase</keyword>
<dbReference type="InterPro" id="IPR009003">
    <property type="entry name" value="Peptidase_S1_PA"/>
</dbReference>
<dbReference type="RefSeq" id="WP_306977009.1">
    <property type="nucleotide sequence ID" value="NZ_JAUSTQ010000008.1"/>
</dbReference>
<protein>
    <recommendedName>
        <fullName evidence="6">Serine protease</fullName>
    </recommendedName>
</protein>
<dbReference type="Proteomes" id="UP001224359">
    <property type="component" value="Unassembled WGS sequence"/>
</dbReference>
<dbReference type="InterPro" id="IPR043504">
    <property type="entry name" value="Peptidase_S1_PA_chymotrypsin"/>
</dbReference>
<comment type="caution">
    <text evidence="4">The sequence shown here is derived from an EMBL/GenBank/DDBJ whole genome shotgun (WGS) entry which is preliminary data.</text>
</comment>
<dbReference type="PANTHER" id="PTHR22939">
    <property type="entry name" value="SERINE PROTEASE FAMILY S1C HTRA-RELATED"/>
    <property type="match status" value="1"/>
</dbReference>
<keyword evidence="3" id="KW-1133">Transmembrane helix</keyword>
<dbReference type="Gene3D" id="2.40.10.10">
    <property type="entry name" value="Trypsin-like serine proteases"/>
    <property type="match status" value="2"/>
</dbReference>
<accession>A0ABT9VGG6</accession>
<proteinExistence type="predicted"/>
<keyword evidence="3" id="KW-0812">Transmembrane</keyword>
<sequence length="391" mass="43357">MKYQLLKNIPLVLSVAIIIIGTIAMLSYYNNWEQTSLASQENLVETVAQEENTSSNNLQEIIHEAQKNVVQIETTGPEGSSQGSGFVYNEKGDIITNAHVVKDADSVYVKTSEAQTYPAAVIGIGNQQDIAVIRVPQLANSATLEVDPNFEPSIGDEIIAVGSPHGLRNTVTLGHVSGLDRDMTVEQYEYNNLYQISANISQGNSGGPLIHEETGKIIGINSAATNEGTIGFSIPIAQIFDRVSMWSDTASEEDLNYDGDPTMYQDINPNTLEEDGLYLIDYFYETLNVRDYFAAYSLLGSDLQTSQDYQEFREKVVNSIEINVTNREVTNIGDYKATIVVNSDHLVTDDDENEETYHYETTFEVGQENDQLKILSMNREILSRTNETSGE</sequence>
<keyword evidence="2" id="KW-0175">Coiled coil</keyword>
<keyword evidence="1" id="KW-0720">Serine protease</keyword>
<evidence type="ECO:0000256" key="1">
    <source>
        <dbReference type="ARBA" id="ARBA00022825"/>
    </source>
</evidence>
<dbReference type="Pfam" id="PF13365">
    <property type="entry name" value="Trypsin_2"/>
    <property type="match status" value="1"/>
</dbReference>
<evidence type="ECO:0000313" key="5">
    <source>
        <dbReference type="Proteomes" id="UP001224359"/>
    </source>
</evidence>
<keyword evidence="3" id="KW-0472">Membrane</keyword>
<reference evidence="4 5" key="1">
    <citation type="submission" date="2023-07" db="EMBL/GenBank/DDBJ databases">
        <title>Genomic Encyclopedia of Type Strains, Phase IV (KMG-IV): sequencing the most valuable type-strain genomes for metagenomic binning, comparative biology and taxonomic classification.</title>
        <authorList>
            <person name="Goeker M."/>
        </authorList>
    </citation>
    <scope>NUCLEOTIDE SEQUENCE [LARGE SCALE GENOMIC DNA]</scope>
    <source>
        <strain evidence="4 5">DSM 16460</strain>
    </source>
</reference>
<keyword evidence="1" id="KW-0645">Protease</keyword>
<dbReference type="PANTHER" id="PTHR22939:SF129">
    <property type="entry name" value="SERINE PROTEASE HTRA2, MITOCHONDRIAL"/>
    <property type="match status" value="1"/>
</dbReference>
<evidence type="ECO:0000313" key="4">
    <source>
        <dbReference type="EMBL" id="MDQ0160057.1"/>
    </source>
</evidence>
<feature type="transmembrane region" description="Helical" evidence="3">
    <location>
        <begin position="9"/>
        <end position="29"/>
    </location>
</feature>
<organism evidence="4 5">
    <name type="scientific">Alkalibacillus salilacus</name>
    <dbReference type="NCBI Taxonomy" id="284582"/>
    <lineage>
        <taxon>Bacteria</taxon>
        <taxon>Bacillati</taxon>
        <taxon>Bacillota</taxon>
        <taxon>Bacilli</taxon>
        <taxon>Bacillales</taxon>
        <taxon>Bacillaceae</taxon>
        <taxon>Alkalibacillus</taxon>
    </lineage>
</organism>
<feature type="coiled-coil region" evidence="2">
    <location>
        <begin position="48"/>
        <end position="75"/>
    </location>
</feature>
<dbReference type="PRINTS" id="PR00834">
    <property type="entry name" value="PROTEASES2C"/>
</dbReference>
<keyword evidence="5" id="KW-1185">Reference proteome</keyword>
<evidence type="ECO:0008006" key="6">
    <source>
        <dbReference type="Google" id="ProtNLM"/>
    </source>
</evidence>